<evidence type="ECO:0000313" key="4">
    <source>
        <dbReference type="Proteomes" id="UP000032261"/>
    </source>
</evidence>
<name>A0A0C5RLP8_9BACT</name>
<dbReference type="SUPFAM" id="SSF49785">
    <property type="entry name" value="Galactose-binding domain-like"/>
    <property type="match status" value="1"/>
</dbReference>
<dbReference type="NCBIfam" id="NF045847">
    <property type="entry name" value="MGA1079_SerProt"/>
    <property type="match status" value="1"/>
</dbReference>
<gene>
    <name evidence="3" type="ORF">JM47_01910</name>
</gene>
<protein>
    <submittedName>
        <fullName evidence="3">Uncharacterized protein</fullName>
    </submittedName>
</protein>
<feature type="transmembrane region" description="Helical" evidence="2">
    <location>
        <begin position="7"/>
        <end position="27"/>
    </location>
</feature>
<dbReference type="HOGENOM" id="CLU_233101_0_0_14"/>
<evidence type="ECO:0000256" key="2">
    <source>
        <dbReference type="SAM" id="Phobius"/>
    </source>
</evidence>
<keyword evidence="2" id="KW-1133">Transmembrane helix</keyword>
<keyword evidence="2" id="KW-0472">Membrane</keyword>
<dbReference type="Proteomes" id="UP000032261">
    <property type="component" value="Chromosome"/>
</dbReference>
<dbReference type="EMBL" id="CP009770">
    <property type="protein sequence ID" value="AJQ45347.1"/>
    <property type="molecule type" value="Genomic_DNA"/>
</dbReference>
<sequence>MKKRSKLIYFAVSTLSLSTIIGSLLIGCTNNNSSSNKPITNQFNDAMNLSLALNDINYNKIKVEDQQLIKQKVANLQQLATDVNIINNKSKFEHYYNELKTLYQTLKNEYKIDLYNKATTKREPIKLKEPTIIKKDIINNSVDTVKLITTKHYLDYDNIFLVASKEDTYQSIIKKLPTRIKVSYGSKQSSVLINWFTKHLDNKLKIDHSFIIYGAFSFLNENYNIKADINYVNETVDLNRIDLTPLVNKDNEKDHFVLDQIHFNKDLYKLFDSDYSDKSYWDNFEIINTHTELEDKHKQIVIKFDQTKLVNEIGFKFFLGTYAKTLLPKEFRIQTSNDGINFKDVVNQDVISTTSWTNLAVNDDNTSDWLSIKFNTAKAKYLKIKWEYNRFYYAGWRNPLFALAGLKIYGVDKQTKRESMYSVIDDTIKSFSFNDQVVNATDIYDFKRKQYIINSNHNLDINKLNYQFKVSFNNPMIKYSINLLEETYLKDETNKLLSKLYIIKTFDQNNKLINKYLVALYDKNNLNSNDQLTDKLELSSNTVVNQAKVLEAFFKRINNYSYKSDQTYQYLKNLHHKLDYASINKFDTYLISLYDDLVNEANFLANNLDNLTFRNEDKNKQKANLVAKITKLLNNEFIEYDQLKNEVDALKKLVKQSEAISSLKAIVKEQINNEKLISKETKEKLLLTLLDDDVSVFEINSNFSYYKALTKTIIKELKNNLVASFLSDEIKSSLLVDVNLIKDYSALEQLKAQIDQLIRTDNLINYIINQTYSRIQNDYYGANKTFAFYQLLNKNKEIFDKKLKSVTKANYFLEQLNNWLSSSNDSNSIKDAYLDLVNKEFNETKIVNDNLARWKALDLYRFMNVASLNNQTAKIMLLDLDTDYLDFEVNNVKLNQTYDQSIITYKITHKYNPALVLYKEVRFSLDNEKILKKINELKQTSSLDQYFEVDYYLLSKLNENEFNNQFDLSKSNKVVGIVLYADYNKPTIRRKQKYVNESFEYRIKQTPTIKDNKLVATVEFLFNNNVIFSKELITDKNVVFQSLEATEKDDDLIDLNQAKEILADNENLLTHLYLKKGLNQSHQDFYPDDAINVLNTMYDLPKFGKYTIAPKQLIRAYDSGNEFGGVAEIFWGILKTEIDENNQVVQKWVDNAFSDSFSVNHFKRYQYHDFIKPINNQYLTEDDFKAQNEFDPNLKKEIDLLDNSDVDFRRVVGRAESSSKTTLYRNLNIDEFLNQKAHMKANYFLRIIDPKDKEVVIGTQLTNKLYQPGEYVSSRSGHIPRDDIDRWSSANNKLIKEKTFYYFYDIKKLGHNSISFRLGFVKNDDKKQRYSPNKEFVINNVVNDYEQNLYPEVMLNNLIHYNIKVDYEQIATKTVADWSTDLKELDKHITLVNSEANNDLYINDYSITYKNFSLLKSYFRIGEIKQYGKNKAFVRFEVLTFDRKWVLGKNWYLISNFKNSDNSLVEQLHYDNQKLTTLYYDNKNVKRIRELEPYIDDAEWSLKSDYEAVWKMDSKYIKHTLLSNNAFDRELDLEMYAGMLVFDSQVAERITSKNRTIKLKLDFEQLLNSSFIYSSSFIENVDNKPIIINYKLTITYNPLDQSINFSFIVDQPFRIKLGYPQNERIKDGVKFDYTRAVMLPYAPVKIKMSYTNQIQNESDFGLGKTNLYEYNLANTSATDQIHLLYNDVSYYANKIYNPNQNVYWKHNDGFISNIQWIRDDWGTVNREWDLINRVRDNAFKYVTYNRHPGSAGWLNKINDDPNDLSLYYISNWHVGEFYPNINANANAIYVDKATEPPVIGAPTISLPLNKWDSELYKGYGYSVYSWFNTNSSLNVRAGSTSPIYIGYNRANNNSPNSVDELVDKDGKPSSSSFDLQLTWSDFKTSFDHAKKGLRDDILMKFRNYLEAKPIKINQSSNRNHHIVPVLNPLAHIGFPGWGFMTGYVNFRPEMTDTNFYFRQYPNYSPILFGPGNSGSVIWSRDGDPISIWRAGANGSFSTGELFDSYNHNYFGINWDKRSPLELKAFKHSVGHLILRQALNHPFKYAVPWFYKK</sequence>
<dbReference type="PATRIC" id="fig|42094.4.peg.371"/>
<evidence type="ECO:0000313" key="3">
    <source>
        <dbReference type="EMBL" id="AJQ45347.1"/>
    </source>
</evidence>
<keyword evidence="1" id="KW-0175">Coiled coil</keyword>
<organism evidence="3 4">
    <name type="scientific">Ureaplasma diversum</name>
    <dbReference type="NCBI Taxonomy" id="42094"/>
    <lineage>
        <taxon>Bacteria</taxon>
        <taxon>Bacillati</taxon>
        <taxon>Mycoplasmatota</taxon>
        <taxon>Mycoplasmoidales</taxon>
        <taxon>Mycoplasmoidaceae</taxon>
        <taxon>Ureaplasma</taxon>
    </lineage>
</organism>
<reference evidence="3 4" key="1">
    <citation type="journal article" date="2015" name="Genome Announc.">
        <title>Genome Sequence of Ureaplasma diversum Strain ATCC 49782.</title>
        <authorList>
            <person name="Marques L.M."/>
            <person name="Guimaraes A.M."/>
            <person name="Martins H.B."/>
            <person name="Rezende I.S."/>
            <person name="Barbosa M.S."/>
            <person name="Campos G.B."/>
            <person name="do Nascimento N.C."/>
            <person name="Dos Santos A.P."/>
            <person name="Amorim A.T."/>
            <person name="Santos V.M."/>
            <person name="Messick J.B."/>
            <person name="Timenetsky J."/>
        </authorList>
    </citation>
    <scope>NUCLEOTIDE SEQUENCE [LARGE SCALE GENOMIC DNA]</scope>
    <source>
        <strain evidence="3 4">ATCC 49782</strain>
    </source>
</reference>
<dbReference type="PROSITE" id="PS51257">
    <property type="entry name" value="PROKAR_LIPOPROTEIN"/>
    <property type="match status" value="1"/>
</dbReference>
<dbReference type="RefSeq" id="WP_208895267.1">
    <property type="nucleotide sequence ID" value="NZ_CP009770.1"/>
</dbReference>
<accession>A0A0C5RLP8</accession>
<evidence type="ECO:0000256" key="1">
    <source>
        <dbReference type="SAM" id="Coils"/>
    </source>
</evidence>
<keyword evidence="2" id="KW-0812">Transmembrane</keyword>
<proteinExistence type="predicted"/>
<dbReference type="KEGG" id="ude:JM47_01910"/>
<dbReference type="Gene3D" id="2.60.120.260">
    <property type="entry name" value="Galactose-binding domain-like"/>
    <property type="match status" value="1"/>
</dbReference>
<dbReference type="STRING" id="42094.JM47_01910"/>
<dbReference type="InterPro" id="IPR008979">
    <property type="entry name" value="Galactose-bd-like_sf"/>
</dbReference>
<feature type="coiled-coil region" evidence="1">
    <location>
        <begin position="615"/>
        <end position="660"/>
    </location>
</feature>